<evidence type="ECO:0000313" key="2">
    <source>
        <dbReference type="EMBL" id="KNC55161.1"/>
    </source>
</evidence>
<proteinExistence type="predicted"/>
<dbReference type="GeneID" id="25568915"/>
<evidence type="ECO:0008006" key="4">
    <source>
        <dbReference type="Google" id="ProtNLM"/>
    </source>
</evidence>
<dbReference type="RefSeq" id="XP_013753215.1">
    <property type="nucleotide sequence ID" value="XM_013897761.1"/>
</dbReference>
<keyword evidence="1" id="KW-0812">Transmembrane</keyword>
<sequence>MSGASLADKIRQAYYDGSATPKPSEKELDEAMSFFMAASSGLDKGRGKAKRHYYATVIDVCGGHGMLGMLFVLYARASSAIILDRKLPLSFAAMASNWAPATLRFVITDVRDGLESTLADAARSATTATTPSSPRVLVVGCHACGYLTDYVLDMATAAGMDPPGGGHRLGGCPSPPRHTHPSCCHCYGHRLSVALDMARMGRLAALPGYDVLLRTMDPSITPQNRILIAKASPPPAK</sequence>
<dbReference type="Proteomes" id="UP000054408">
    <property type="component" value="Unassembled WGS sequence"/>
</dbReference>
<name>A0A0L0DT06_THETB</name>
<accession>A0A0L0DT06</accession>
<evidence type="ECO:0000313" key="3">
    <source>
        <dbReference type="Proteomes" id="UP000054408"/>
    </source>
</evidence>
<keyword evidence="1" id="KW-1133">Transmembrane helix</keyword>
<organism evidence="2 3">
    <name type="scientific">Thecamonas trahens ATCC 50062</name>
    <dbReference type="NCBI Taxonomy" id="461836"/>
    <lineage>
        <taxon>Eukaryota</taxon>
        <taxon>Apusozoa</taxon>
        <taxon>Apusomonadida</taxon>
        <taxon>Apusomonadidae</taxon>
        <taxon>Thecamonas</taxon>
    </lineage>
</organism>
<gene>
    <name evidence="2" type="ORF">AMSG_10771</name>
</gene>
<dbReference type="OrthoDB" id="426395at2759"/>
<keyword evidence="1" id="KW-0472">Membrane</keyword>
<keyword evidence="3" id="KW-1185">Reference proteome</keyword>
<protein>
    <recommendedName>
        <fullName evidence="4">Methyltransferase domain-containing protein</fullName>
    </recommendedName>
</protein>
<dbReference type="OMA" id="CHACGYL"/>
<dbReference type="AlphaFoldDB" id="A0A0L0DT06"/>
<reference evidence="2 3" key="1">
    <citation type="submission" date="2010-05" db="EMBL/GenBank/DDBJ databases">
        <title>The Genome Sequence of Thecamonas trahens ATCC 50062.</title>
        <authorList>
            <consortium name="The Broad Institute Genome Sequencing Platform"/>
            <person name="Russ C."/>
            <person name="Cuomo C."/>
            <person name="Shea T."/>
            <person name="Young S.K."/>
            <person name="Zeng Q."/>
            <person name="Koehrsen M."/>
            <person name="Haas B."/>
            <person name="Borodovsky M."/>
            <person name="Guigo R."/>
            <person name="Alvarado L."/>
            <person name="Berlin A."/>
            <person name="Bochicchio J."/>
            <person name="Borenstein D."/>
            <person name="Chapman S."/>
            <person name="Chen Z."/>
            <person name="Freedman E."/>
            <person name="Gellesch M."/>
            <person name="Goldberg J."/>
            <person name="Griggs A."/>
            <person name="Gujja S."/>
            <person name="Heilman E."/>
            <person name="Heiman D."/>
            <person name="Hepburn T."/>
            <person name="Howarth C."/>
            <person name="Jen D."/>
            <person name="Larson L."/>
            <person name="Mehta T."/>
            <person name="Park D."/>
            <person name="Pearson M."/>
            <person name="Roberts A."/>
            <person name="Saif S."/>
            <person name="Shenoy N."/>
            <person name="Sisk P."/>
            <person name="Stolte C."/>
            <person name="Sykes S."/>
            <person name="Thomson T."/>
            <person name="Walk T."/>
            <person name="White J."/>
            <person name="Yandava C."/>
            <person name="Burger G."/>
            <person name="Gray M.W."/>
            <person name="Holland P.W.H."/>
            <person name="King N."/>
            <person name="Lang F.B.F."/>
            <person name="Roger A.J."/>
            <person name="Ruiz-Trillo I."/>
            <person name="Lander E."/>
            <person name="Nusbaum C."/>
        </authorList>
    </citation>
    <scope>NUCLEOTIDE SEQUENCE [LARGE SCALE GENOMIC DNA]</scope>
    <source>
        <strain evidence="2 3">ATCC 50062</strain>
    </source>
</reference>
<dbReference type="eggNOG" id="ENOG502SGHG">
    <property type="taxonomic scope" value="Eukaryota"/>
</dbReference>
<dbReference type="EMBL" id="GL349496">
    <property type="protein sequence ID" value="KNC55161.1"/>
    <property type="molecule type" value="Genomic_DNA"/>
</dbReference>
<evidence type="ECO:0000256" key="1">
    <source>
        <dbReference type="SAM" id="Phobius"/>
    </source>
</evidence>
<feature type="transmembrane region" description="Helical" evidence="1">
    <location>
        <begin position="53"/>
        <end position="75"/>
    </location>
</feature>